<name>A0A7W7QG57_9PSEU</name>
<evidence type="ECO:0000256" key="2">
    <source>
        <dbReference type="RuleBase" id="RU003749"/>
    </source>
</evidence>
<dbReference type="InterPro" id="IPR003658">
    <property type="entry name" value="Anti-sigma_ant"/>
</dbReference>
<gene>
    <name evidence="4" type="ORF">FHR82_009198</name>
</gene>
<dbReference type="CDD" id="cd07043">
    <property type="entry name" value="STAS_anti-anti-sigma_factors"/>
    <property type="match status" value="1"/>
</dbReference>
<dbReference type="SUPFAM" id="SSF52091">
    <property type="entry name" value="SpoIIaa-like"/>
    <property type="match status" value="1"/>
</dbReference>
<sequence length="146" mass="14989">MTTVLPAVTTDRPPAAATAQPHLYSAGQLLTVTARPAPPAAVVLMVRGEVDMLTSTQLTDHLLPHVRGTVPYVIVDLTGVGFFAAAGLTVLVNARDAAMAAGVTLCLIASTRPVLLPLTITGLDSLFDISPDLTHALLRAGCGPDG</sequence>
<comment type="caution">
    <text evidence="4">The sequence shown here is derived from an EMBL/GenBank/DDBJ whole genome shotgun (WGS) entry which is preliminary data.</text>
</comment>
<keyword evidence="5" id="KW-1185">Reference proteome</keyword>
<dbReference type="EMBL" id="JACHJQ010000020">
    <property type="protein sequence ID" value="MBB4912924.1"/>
    <property type="molecule type" value="Genomic_DNA"/>
</dbReference>
<evidence type="ECO:0000313" key="5">
    <source>
        <dbReference type="Proteomes" id="UP000520767"/>
    </source>
</evidence>
<dbReference type="GO" id="GO:0043856">
    <property type="term" value="F:anti-sigma factor antagonist activity"/>
    <property type="evidence" value="ECO:0007669"/>
    <property type="project" value="InterPro"/>
</dbReference>
<dbReference type="NCBIfam" id="TIGR00377">
    <property type="entry name" value="ant_ant_sig"/>
    <property type="match status" value="1"/>
</dbReference>
<dbReference type="InterPro" id="IPR002645">
    <property type="entry name" value="STAS_dom"/>
</dbReference>
<accession>A0A7W7QG57</accession>
<dbReference type="AlphaFoldDB" id="A0A7W7QG57"/>
<dbReference type="Gene3D" id="3.30.750.24">
    <property type="entry name" value="STAS domain"/>
    <property type="match status" value="1"/>
</dbReference>
<dbReference type="InterPro" id="IPR036513">
    <property type="entry name" value="STAS_dom_sf"/>
</dbReference>
<organism evidence="4 5">
    <name type="scientific">Actinophytocola algeriensis</name>
    <dbReference type="NCBI Taxonomy" id="1768010"/>
    <lineage>
        <taxon>Bacteria</taxon>
        <taxon>Bacillati</taxon>
        <taxon>Actinomycetota</taxon>
        <taxon>Actinomycetes</taxon>
        <taxon>Pseudonocardiales</taxon>
        <taxon>Pseudonocardiaceae</taxon>
    </lineage>
</organism>
<comment type="similarity">
    <text evidence="1 2">Belongs to the anti-sigma-factor antagonist family.</text>
</comment>
<evidence type="ECO:0000256" key="1">
    <source>
        <dbReference type="ARBA" id="ARBA00009013"/>
    </source>
</evidence>
<reference evidence="4 5" key="1">
    <citation type="submission" date="2020-08" db="EMBL/GenBank/DDBJ databases">
        <title>Genomic Encyclopedia of Type Strains, Phase III (KMG-III): the genomes of soil and plant-associated and newly described type strains.</title>
        <authorList>
            <person name="Whitman W."/>
        </authorList>
    </citation>
    <scope>NUCLEOTIDE SEQUENCE [LARGE SCALE GENOMIC DNA]</scope>
    <source>
        <strain evidence="4 5">CECT 8960</strain>
    </source>
</reference>
<dbReference type="Pfam" id="PF01740">
    <property type="entry name" value="STAS"/>
    <property type="match status" value="1"/>
</dbReference>
<feature type="domain" description="STAS" evidence="3">
    <location>
        <begin position="39"/>
        <end position="140"/>
    </location>
</feature>
<dbReference type="PANTHER" id="PTHR33495:SF2">
    <property type="entry name" value="ANTI-SIGMA FACTOR ANTAGONIST TM_1081-RELATED"/>
    <property type="match status" value="1"/>
</dbReference>
<evidence type="ECO:0000313" key="4">
    <source>
        <dbReference type="EMBL" id="MBB4912924.1"/>
    </source>
</evidence>
<evidence type="ECO:0000259" key="3">
    <source>
        <dbReference type="PROSITE" id="PS50801"/>
    </source>
</evidence>
<protein>
    <recommendedName>
        <fullName evidence="2">Anti-sigma factor antagonist</fullName>
    </recommendedName>
</protein>
<dbReference type="Proteomes" id="UP000520767">
    <property type="component" value="Unassembled WGS sequence"/>
</dbReference>
<dbReference type="PANTHER" id="PTHR33495">
    <property type="entry name" value="ANTI-SIGMA FACTOR ANTAGONIST TM_1081-RELATED-RELATED"/>
    <property type="match status" value="1"/>
</dbReference>
<dbReference type="PROSITE" id="PS50801">
    <property type="entry name" value="STAS"/>
    <property type="match status" value="1"/>
</dbReference>
<proteinExistence type="inferred from homology"/>
<dbReference type="RefSeq" id="WP_184816865.1">
    <property type="nucleotide sequence ID" value="NZ_JACHJQ010000020.1"/>
</dbReference>